<dbReference type="PRINTS" id="PR01955">
    <property type="entry name" value="LANCFRANKIA"/>
</dbReference>
<accession>A0A832I3S1</accession>
<evidence type="ECO:0008006" key="3">
    <source>
        <dbReference type="Google" id="ProtNLM"/>
    </source>
</evidence>
<evidence type="ECO:0000313" key="2">
    <source>
        <dbReference type="EMBL" id="HGZ44639.1"/>
    </source>
</evidence>
<dbReference type="InterPro" id="IPR033889">
    <property type="entry name" value="LanC"/>
</dbReference>
<gene>
    <name evidence="2" type="ORF">ENR23_14755</name>
</gene>
<name>A0A832I3S1_UNCEI</name>
<dbReference type="InterPro" id="IPR007822">
    <property type="entry name" value="LANC-like"/>
</dbReference>
<keyword evidence="1" id="KW-0479">Metal-binding</keyword>
<dbReference type="AlphaFoldDB" id="A0A832I3S1"/>
<feature type="binding site" evidence="1">
    <location>
        <position position="361"/>
    </location>
    <ligand>
        <name>Zn(2+)</name>
        <dbReference type="ChEBI" id="CHEBI:29105"/>
    </ligand>
</feature>
<dbReference type="SMART" id="SM01260">
    <property type="entry name" value="LANC_like"/>
    <property type="match status" value="1"/>
</dbReference>
<dbReference type="GO" id="GO:0046872">
    <property type="term" value="F:metal ion binding"/>
    <property type="evidence" value="ECO:0007669"/>
    <property type="project" value="UniProtKB-KW"/>
</dbReference>
<organism evidence="2">
    <name type="scientific">Eiseniibacteriota bacterium</name>
    <dbReference type="NCBI Taxonomy" id="2212470"/>
    <lineage>
        <taxon>Bacteria</taxon>
        <taxon>Candidatus Eiseniibacteriota</taxon>
    </lineage>
</organism>
<dbReference type="CDD" id="cd04793">
    <property type="entry name" value="LanC"/>
    <property type="match status" value="1"/>
</dbReference>
<dbReference type="Pfam" id="PF05147">
    <property type="entry name" value="LANC_like"/>
    <property type="match status" value="1"/>
</dbReference>
<protein>
    <recommendedName>
        <fullName evidence="3">Lanthionine biosynthesis cyclase LanC</fullName>
    </recommendedName>
</protein>
<dbReference type="Gene3D" id="1.50.10.20">
    <property type="match status" value="1"/>
</dbReference>
<evidence type="ECO:0000256" key="1">
    <source>
        <dbReference type="PIRSR" id="PIRSR607822-1"/>
    </source>
</evidence>
<dbReference type="PRINTS" id="PR01950">
    <property type="entry name" value="LANCSUPER"/>
</dbReference>
<reference evidence="2" key="1">
    <citation type="journal article" date="2020" name="mSystems">
        <title>Genome- and Community-Level Interaction Insights into Carbon Utilization and Element Cycling Functions of Hydrothermarchaeota in Hydrothermal Sediment.</title>
        <authorList>
            <person name="Zhou Z."/>
            <person name="Liu Y."/>
            <person name="Xu W."/>
            <person name="Pan J."/>
            <person name="Luo Z.H."/>
            <person name="Li M."/>
        </authorList>
    </citation>
    <scope>NUCLEOTIDE SEQUENCE [LARGE SCALE GENOMIC DNA]</scope>
    <source>
        <strain evidence="2">SpSt-381</strain>
    </source>
</reference>
<dbReference type="SUPFAM" id="SSF158745">
    <property type="entry name" value="LanC-like"/>
    <property type="match status" value="1"/>
</dbReference>
<proteinExistence type="predicted"/>
<dbReference type="GO" id="GO:0031179">
    <property type="term" value="P:peptide modification"/>
    <property type="evidence" value="ECO:0007669"/>
    <property type="project" value="InterPro"/>
</dbReference>
<dbReference type="EMBL" id="DSQF01000030">
    <property type="protein sequence ID" value="HGZ44639.1"/>
    <property type="molecule type" value="Genomic_DNA"/>
</dbReference>
<comment type="caution">
    <text evidence="2">The sequence shown here is derived from an EMBL/GenBank/DDBJ whole genome shotgun (WGS) entry which is preliminary data.</text>
</comment>
<feature type="binding site" evidence="1">
    <location>
        <position position="312"/>
    </location>
    <ligand>
        <name>Zn(2+)</name>
        <dbReference type="ChEBI" id="CHEBI:29105"/>
    </ligand>
</feature>
<keyword evidence="1" id="KW-0862">Zinc</keyword>
<feature type="binding site" evidence="1">
    <location>
        <position position="362"/>
    </location>
    <ligand>
        <name>Zn(2+)</name>
        <dbReference type="ChEBI" id="CHEBI:29105"/>
    </ligand>
</feature>
<sequence>MRGRRTRSGADAPAPVLWTSGRARRGRSFASPAVSRRRPLLDGAARHVALRRVAEIADALDRDPDAWPLSRADDPAGLRSASLASGRAGLALFHAWAARAGADANGEARAATRLGEAFDLVASRTMNASLFCGFTGVAWVAHLLTPQGEEDPVAEVDDALLGALDDDGFAPPYDLIDGLAGIGVYALARLPRPAARRMAERVVDRLAERASAESVGRSWRSGAASRRALASGVATTADAPYWNLGLAHGVPGALGFLARALRAGVRATQARALLEDGAAWLVAQRLPAGAGGAFADFVAEDVPPEPARLAWCYGDPGAALGLLAAARALERADLESVALDVARLAARRPLEGSAVVDTGLCHGSAGLAHVFHRLARATGDATCLAAARRWLAETLVPRPERGGVAGFATYSFERVREGEYVEDPCLLTGAAGVGLALLAATTDVPPAWDAAFLMDVT</sequence>